<dbReference type="AlphaFoldDB" id="A0A0D0AWH1"/>
<keyword evidence="1" id="KW-0238">DNA-binding</keyword>
<keyword evidence="4" id="KW-1185">Reference proteome</keyword>
<evidence type="ECO:0000313" key="3">
    <source>
        <dbReference type="EMBL" id="KIK54920.1"/>
    </source>
</evidence>
<sequence length="57" mass="6407">NATKQKLLPVKEQILADFVLRSAECGLPLTHSQIKSYANAILQKKHGPTYEEVGRSW</sequence>
<feature type="non-terminal residue" evidence="3">
    <location>
        <position position="1"/>
    </location>
</feature>
<organism evidence="3 4">
    <name type="scientific">Collybiopsis luxurians FD-317 M1</name>
    <dbReference type="NCBI Taxonomy" id="944289"/>
    <lineage>
        <taxon>Eukaryota</taxon>
        <taxon>Fungi</taxon>
        <taxon>Dikarya</taxon>
        <taxon>Basidiomycota</taxon>
        <taxon>Agaricomycotina</taxon>
        <taxon>Agaricomycetes</taxon>
        <taxon>Agaricomycetidae</taxon>
        <taxon>Agaricales</taxon>
        <taxon>Marasmiineae</taxon>
        <taxon>Omphalotaceae</taxon>
        <taxon>Collybiopsis</taxon>
        <taxon>Collybiopsis luxurians</taxon>
    </lineage>
</organism>
<dbReference type="OrthoDB" id="3197907at2759"/>
<name>A0A0D0AWH1_9AGAR</name>
<dbReference type="InterPro" id="IPR006600">
    <property type="entry name" value="HTH_CenpB_DNA-bd_dom"/>
</dbReference>
<feature type="domain" description="HTH CENPB-type" evidence="2">
    <location>
        <begin position="1"/>
        <end position="57"/>
    </location>
</feature>
<evidence type="ECO:0000313" key="4">
    <source>
        <dbReference type="Proteomes" id="UP000053593"/>
    </source>
</evidence>
<dbReference type="PROSITE" id="PS51253">
    <property type="entry name" value="HTH_CENPB"/>
    <property type="match status" value="1"/>
</dbReference>
<gene>
    <name evidence="3" type="ORF">GYMLUDRAFT_144915</name>
</gene>
<dbReference type="Pfam" id="PF03221">
    <property type="entry name" value="HTH_Tnp_Tc5"/>
    <property type="match status" value="1"/>
</dbReference>
<evidence type="ECO:0000256" key="1">
    <source>
        <dbReference type="ARBA" id="ARBA00023125"/>
    </source>
</evidence>
<dbReference type="HOGENOM" id="CLU_206234_0_0_1"/>
<dbReference type="EMBL" id="KN834811">
    <property type="protein sequence ID" value="KIK54920.1"/>
    <property type="molecule type" value="Genomic_DNA"/>
</dbReference>
<proteinExistence type="predicted"/>
<accession>A0A0D0AWH1</accession>
<reference evidence="3 4" key="1">
    <citation type="submission" date="2014-04" db="EMBL/GenBank/DDBJ databases">
        <title>Evolutionary Origins and Diversification of the Mycorrhizal Mutualists.</title>
        <authorList>
            <consortium name="DOE Joint Genome Institute"/>
            <consortium name="Mycorrhizal Genomics Consortium"/>
            <person name="Kohler A."/>
            <person name="Kuo A."/>
            <person name="Nagy L.G."/>
            <person name="Floudas D."/>
            <person name="Copeland A."/>
            <person name="Barry K.W."/>
            <person name="Cichocki N."/>
            <person name="Veneault-Fourrey C."/>
            <person name="LaButti K."/>
            <person name="Lindquist E.A."/>
            <person name="Lipzen A."/>
            <person name="Lundell T."/>
            <person name="Morin E."/>
            <person name="Murat C."/>
            <person name="Riley R."/>
            <person name="Ohm R."/>
            <person name="Sun H."/>
            <person name="Tunlid A."/>
            <person name="Henrissat B."/>
            <person name="Grigoriev I.V."/>
            <person name="Hibbett D.S."/>
            <person name="Martin F."/>
        </authorList>
    </citation>
    <scope>NUCLEOTIDE SEQUENCE [LARGE SCALE GENOMIC DNA]</scope>
    <source>
        <strain evidence="3 4">FD-317 M1</strain>
    </source>
</reference>
<dbReference type="Proteomes" id="UP000053593">
    <property type="component" value="Unassembled WGS sequence"/>
</dbReference>
<dbReference type="GO" id="GO:0003677">
    <property type="term" value="F:DNA binding"/>
    <property type="evidence" value="ECO:0007669"/>
    <property type="project" value="UniProtKB-KW"/>
</dbReference>
<evidence type="ECO:0000259" key="2">
    <source>
        <dbReference type="PROSITE" id="PS51253"/>
    </source>
</evidence>
<feature type="non-terminal residue" evidence="3">
    <location>
        <position position="57"/>
    </location>
</feature>
<protein>
    <submittedName>
        <fullName evidence="3">Unplaced genomic scaffold GYMLUscaffold_63, whole genome shotgun sequence</fullName>
    </submittedName>
</protein>